<dbReference type="Proteomes" id="UP000001351">
    <property type="component" value="Chromosome"/>
</dbReference>
<dbReference type="CDD" id="cd09859">
    <property type="entry name" value="PIN_53EXO"/>
    <property type="match status" value="1"/>
</dbReference>
<dbReference type="CDD" id="cd09898">
    <property type="entry name" value="H3TH_53EXO"/>
    <property type="match status" value="1"/>
</dbReference>
<dbReference type="InterPro" id="IPR029060">
    <property type="entry name" value="PIN-like_dom_sf"/>
</dbReference>
<dbReference type="GO" id="GO:0008409">
    <property type="term" value="F:5'-3' exonuclease activity"/>
    <property type="evidence" value="ECO:0007669"/>
    <property type="project" value="InterPro"/>
</dbReference>
<gene>
    <name evidence="5" type="ordered locus">STAUR_8150</name>
</gene>
<dbReference type="InterPro" id="IPR002421">
    <property type="entry name" value="5-3_exonuclease"/>
</dbReference>
<dbReference type="AlphaFoldDB" id="E3FUM2"/>
<keyword evidence="2" id="KW-0378">Hydrolase</keyword>
<dbReference type="GO" id="GO:0017108">
    <property type="term" value="F:5'-flap endonuclease activity"/>
    <property type="evidence" value="ECO:0007669"/>
    <property type="project" value="InterPro"/>
</dbReference>
<dbReference type="SMART" id="SM00279">
    <property type="entry name" value="HhH2"/>
    <property type="match status" value="1"/>
</dbReference>
<dbReference type="PANTHER" id="PTHR42646:SF2">
    <property type="entry name" value="5'-3' EXONUCLEASE FAMILY PROTEIN"/>
    <property type="match status" value="1"/>
</dbReference>
<dbReference type="GO" id="GO:0033567">
    <property type="term" value="P:DNA replication, Okazaki fragment processing"/>
    <property type="evidence" value="ECO:0007669"/>
    <property type="project" value="InterPro"/>
</dbReference>
<dbReference type="EMBL" id="CP002271">
    <property type="protein sequence ID" value="ADO75905.1"/>
    <property type="molecule type" value="Genomic_DNA"/>
</dbReference>
<dbReference type="Gene3D" id="3.40.50.1010">
    <property type="entry name" value="5'-nuclease"/>
    <property type="match status" value="1"/>
</dbReference>
<dbReference type="Pfam" id="PF02739">
    <property type="entry name" value="5_3_exonuc_N"/>
    <property type="match status" value="1"/>
</dbReference>
<protein>
    <submittedName>
        <fullName evidence="5">5'-3' exonuclease family protein</fullName>
    </submittedName>
</protein>
<name>E3FUM2_STIAD</name>
<keyword evidence="1" id="KW-0540">Nuclease</keyword>
<keyword evidence="5" id="KW-0269">Exonuclease</keyword>
<evidence type="ECO:0000256" key="3">
    <source>
        <dbReference type="ARBA" id="ARBA00023125"/>
    </source>
</evidence>
<dbReference type="GO" id="GO:0003677">
    <property type="term" value="F:DNA binding"/>
    <property type="evidence" value="ECO:0007669"/>
    <property type="project" value="UniProtKB-KW"/>
</dbReference>
<sequence>MRLHLVDGTYELFRAHFSPRPGHSAPDGQDVKATVGLMSSLLALLHDKAEAVTHLAVAFDNPIRSFRNTLFAGYKSDEGVPPELHAQFDLAEEAVRALGVTAWSMKDHEADDALATAAARWAAQVEQVRLLTPDKDLGQCVRGRHVVQVDRRQEKELDEEAVRAKLGVPPASVPDLLALVGDEADGIPGLTGFGEKGAATLLTAYGHLEAIPAEAADWKVRPRGAERLAATLREHREEALLYRRLATLVTDAPLKESLAALAWKGVPRGPFEALCNRLGVTSLKSRPKRWADPASL</sequence>
<keyword evidence="3" id="KW-0238">DNA-binding</keyword>
<dbReference type="Gene3D" id="1.10.150.20">
    <property type="entry name" value="5' to 3' exonuclease, C-terminal subdomain"/>
    <property type="match status" value="1"/>
</dbReference>
<dbReference type="SUPFAM" id="SSF47807">
    <property type="entry name" value="5' to 3' exonuclease, C-terminal subdomain"/>
    <property type="match status" value="1"/>
</dbReference>
<dbReference type="FunFam" id="1.10.150.20:FF:000003">
    <property type="entry name" value="DNA polymerase I"/>
    <property type="match status" value="1"/>
</dbReference>
<reference evidence="5 6" key="1">
    <citation type="journal article" date="2011" name="Mol. Biol. Evol.">
        <title>Comparative genomic analysis of fruiting body formation in Myxococcales.</title>
        <authorList>
            <person name="Huntley S."/>
            <person name="Hamann N."/>
            <person name="Wegener-Feldbrugge S."/>
            <person name="Treuner-Lange A."/>
            <person name="Kube M."/>
            <person name="Reinhardt R."/>
            <person name="Klages S."/>
            <person name="Muller R."/>
            <person name="Ronning C.M."/>
            <person name="Nierman W.C."/>
            <person name="Sogaard-Andersen L."/>
        </authorList>
    </citation>
    <scope>NUCLEOTIDE SEQUENCE [LARGE SCALE GENOMIC DNA]</scope>
    <source>
        <strain evidence="5 6">DW4/3-1</strain>
    </source>
</reference>
<feature type="domain" description="5'-3' exonuclease" evidence="4">
    <location>
        <begin position="1"/>
        <end position="264"/>
    </location>
</feature>
<dbReference type="InterPro" id="IPR038969">
    <property type="entry name" value="FEN"/>
</dbReference>
<dbReference type="InterPro" id="IPR008918">
    <property type="entry name" value="HhH2"/>
</dbReference>
<evidence type="ECO:0000256" key="1">
    <source>
        <dbReference type="ARBA" id="ARBA00022722"/>
    </source>
</evidence>
<evidence type="ECO:0000313" key="5">
    <source>
        <dbReference type="EMBL" id="ADO75905.1"/>
    </source>
</evidence>
<dbReference type="RefSeq" id="WP_013378213.1">
    <property type="nucleotide sequence ID" value="NC_014623.1"/>
</dbReference>
<dbReference type="Pfam" id="PF01367">
    <property type="entry name" value="5_3_exonuc"/>
    <property type="match status" value="1"/>
</dbReference>
<dbReference type="InterPro" id="IPR020046">
    <property type="entry name" value="5-3_exonucl_a-hlix_arch_N"/>
</dbReference>
<dbReference type="HOGENOM" id="CLU_004675_1_0_7"/>
<dbReference type="OrthoDB" id="9806424at2"/>
<dbReference type="InterPro" id="IPR020045">
    <property type="entry name" value="DNA_polI_H3TH"/>
</dbReference>
<dbReference type="InterPro" id="IPR036279">
    <property type="entry name" value="5-3_exonuclease_C_sf"/>
</dbReference>
<proteinExistence type="predicted"/>
<dbReference type="STRING" id="378806.STAUR_8150"/>
<accession>E3FUM2</accession>
<evidence type="ECO:0000313" key="6">
    <source>
        <dbReference type="Proteomes" id="UP000001351"/>
    </source>
</evidence>
<dbReference type="eggNOG" id="COG0258">
    <property type="taxonomic scope" value="Bacteria"/>
</dbReference>
<organism evidence="5 6">
    <name type="scientific">Stigmatella aurantiaca (strain DW4/3-1)</name>
    <dbReference type="NCBI Taxonomy" id="378806"/>
    <lineage>
        <taxon>Bacteria</taxon>
        <taxon>Pseudomonadati</taxon>
        <taxon>Myxococcota</taxon>
        <taxon>Myxococcia</taxon>
        <taxon>Myxococcales</taxon>
        <taxon>Cystobacterineae</taxon>
        <taxon>Archangiaceae</taxon>
        <taxon>Stigmatella</taxon>
    </lineage>
</organism>
<evidence type="ECO:0000256" key="2">
    <source>
        <dbReference type="ARBA" id="ARBA00022801"/>
    </source>
</evidence>
<dbReference type="SMART" id="SM00475">
    <property type="entry name" value="53EXOc"/>
    <property type="match status" value="1"/>
</dbReference>
<dbReference type="PANTHER" id="PTHR42646">
    <property type="entry name" value="FLAP ENDONUCLEASE XNI"/>
    <property type="match status" value="1"/>
</dbReference>
<keyword evidence="6" id="KW-1185">Reference proteome</keyword>
<dbReference type="KEGG" id="sur:STAUR_8150"/>
<evidence type="ECO:0000259" key="4">
    <source>
        <dbReference type="SMART" id="SM00475"/>
    </source>
</evidence>
<dbReference type="SUPFAM" id="SSF88723">
    <property type="entry name" value="PIN domain-like"/>
    <property type="match status" value="1"/>
</dbReference>